<reference evidence="1 2" key="1">
    <citation type="journal article" date="2015" name="Genome Biol.">
        <title>Comparative genomics of Steinernema reveals deeply conserved gene regulatory networks.</title>
        <authorList>
            <person name="Dillman A.R."/>
            <person name="Macchietto M."/>
            <person name="Porter C.F."/>
            <person name="Rogers A."/>
            <person name="Williams B."/>
            <person name="Antoshechkin I."/>
            <person name="Lee M.M."/>
            <person name="Goodwin Z."/>
            <person name="Lu X."/>
            <person name="Lewis E.E."/>
            <person name="Goodrich-Blair H."/>
            <person name="Stock S.P."/>
            <person name="Adams B.J."/>
            <person name="Sternberg P.W."/>
            <person name="Mortazavi A."/>
        </authorList>
    </citation>
    <scope>NUCLEOTIDE SEQUENCE [LARGE SCALE GENOMIC DNA]</scope>
    <source>
        <strain evidence="1 2">ALL</strain>
    </source>
</reference>
<evidence type="ECO:0000313" key="1">
    <source>
        <dbReference type="EMBL" id="TKR94783.1"/>
    </source>
</evidence>
<accession>A0A4U5PEQ3</accession>
<comment type="caution">
    <text evidence="1">The sequence shown here is derived from an EMBL/GenBank/DDBJ whole genome shotgun (WGS) entry which is preliminary data.</text>
</comment>
<protein>
    <submittedName>
        <fullName evidence="1">Uncharacterized protein</fullName>
    </submittedName>
</protein>
<evidence type="ECO:0000313" key="2">
    <source>
        <dbReference type="Proteomes" id="UP000298663"/>
    </source>
</evidence>
<dbReference type="AlphaFoldDB" id="A0A4U5PEQ3"/>
<keyword evidence="2" id="KW-1185">Reference proteome</keyword>
<dbReference type="EMBL" id="AZBU02000002">
    <property type="protein sequence ID" value="TKR94783.1"/>
    <property type="molecule type" value="Genomic_DNA"/>
</dbReference>
<reference evidence="1 2" key="2">
    <citation type="journal article" date="2019" name="G3 (Bethesda)">
        <title>Hybrid Assembly of the Genome of the Entomopathogenic Nematode Steinernema carpocapsae Identifies the X-Chromosome.</title>
        <authorList>
            <person name="Serra L."/>
            <person name="Macchietto M."/>
            <person name="Macias-Munoz A."/>
            <person name="McGill C.J."/>
            <person name="Rodriguez I.M."/>
            <person name="Rodriguez B."/>
            <person name="Murad R."/>
            <person name="Mortazavi A."/>
        </authorList>
    </citation>
    <scope>NUCLEOTIDE SEQUENCE [LARGE SCALE GENOMIC DNA]</scope>
    <source>
        <strain evidence="1 2">ALL</strain>
    </source>
</reference>
<proteinExistence type="predicted"/>
<gene>
    <name evidence="1" type="ORF">L596_009026</name>
</gene>
<sequence length="99" mass="9469">MADNVMKAAGAARNAVGKNTETVDLGGLPLVGSLTGTEKDAAGAASGAAGNSVKGAVGPIGGITSTVSRNSGGLLVVGPIIATLIQLVIRNVQAIFGLG</sequence>
<dbReference type="Proteomes" id="UP000298663">
    <property type="component" value="Unassembled WGS sequence"/>
</dbReference>
<name>A0A4U5PEQ3_STECR</name>
<organism evidence="1 2">
    <name type="scientific">Steinernema carpocapsae</name>
    <name type="common">Entomopathogenic nematode</name>
    <dbReference type="NCBI Taxonomy" id="34508"/>
    <lineage>
        <taxon>Eukaryota</taxon>
        <taxon>Metazoa</taxon>
        <taxon>Ecdysozoa</taxon>
        <taxon>Nematoda</taxon>
        <taxon>Chromadorea</taxon>
        <taxon>Rhabditida</taxon>
        <taxon>Tylenchina</taxon>
        <taxon>Panagrolaimomorpha</taxon>
        <taxon>Strongyloidoidea</taxon>
        <taxon>Steinernematidae</taxon>
        <taxon>Steinernema</taxon>
    </lineage>
</organism>